<protein>
    <recommendedName>
        <fullName evidence="2">Oxidoreductase-like domain-containing protein</fullName>
    </recommendedName>
</protein>
<keyword evidence="4" id="KW-1185">Reference proteome</keyword>
<feature type="region of interest" description="Disordered" evidence="1">
    <location>
        <begin position="337"/>
        <end position="358"/>
    </location>
</feature>
<evidence type="ECO:0000313" key="4">
    <source>
        <dbReference type="Proteomes" id="UP000042958"/>
    </source>
</evidence>
<accession>A0A0F7TE24</accession>
<reference evidence="4" key="1">
    <citation type="journal article" date="2015" name="Genome Announc.">
        <title>Draft genome sequence of the fungus Penicillium brasilianum MG11.</title>
        <authorList>
            <person name="Horn F."/>
            <person name="Linde J."/>
            <person name="Mattern D.J."/>
            <person name="Walther G."/>
            <person name="Guthke R."/>
            <person name="Brakhage A.A."/>
            <person name="Valiante V."/>
        </authorList>
    </citation>
    <scope>NUCLEOTIDE SEQUENCE [LARGE SCALE GENOMIC DNA]</scope>
    <source>
        <strain evidence="4">MG11</strain>
    </source>
</reference>
<proteinExistence type="predicted"/>
<evidence type="ECO:0000313" key="3">
    <source>
        <dbReference type="EMBL" id="CEJ54775.1"/>
    </source>
</evidence>
<organism evidence="3 4">
    <name type="scientific">Penicillium brasilianum</name>
    <dbReference type="NCBI Taxonomy" id="104259"/>
    <lineage>
        <taxon>Eukaryota</taxon>
        <taxon>Fungi</taxon>
        <taxon>Dikarya</taxon>
        <taxon>Ascomycota</taxon>
        <taxon>Pezizomycotina</taxon>
        <taxon>Eurotiomycetes</taxon>
        <taxon>Eurotiomycetidae</taxon>
        <taxon>Eurotiales</taxon>
        <taxon>Aspergillaceae</taxon>
        <taxon>Penicillium</taxon>
    </lineage>
</organism>
<feature type="compositionally biased region" description="Polar residues" evidence="1">
    <location>
        <begin position="194"/>
        <end position="208"/>
    </location>
</feature>
<feature type="domain" description="Oxidoreductase-like" evidence="2">
    <location>
        <begin position="302"/>
        <end position="334"/>
    </location>
</feature>
<gene>
    <name evidence="3" type="ORF">PMG11_01070</name>
</gene>
<dbReference type="OrthoDB" id="432685at2759"/>
<feature type="region of interest" description="Disordered" evidence="1">
    <location>
        <begin position="186"/>
        <end position="271"/>
    </location>
</feature>
<feature type="region of interest" description="Disordered" evidence="1">
    <location>
        <begin position="131"/>
        <end position="168"/>
    </location>
</feature>
<dbReference type="AlphaFoldDB" id="A0A0F7TE24"/>
<evidence type="ECO:0000256" key="1">
    <source>
        <dbReference type="SAM" id="MobiDB-lite"/>
    </source>
</evidence>
<dbReference type="InterPro" id="IPR019180">
    <property type="entry name" value="Oxidoreductase-like_N"/>
</dbReference>
<dbReference type="Pfam" id="PF09791">
    <property type="entry name" value="Oxidored-like"/>
    <property type="match status" value="1"/>
</dbReference>
<name>A0A0F7TE24_PENBI</name>
<feature type="compositionally biased region" description="Low complexity" evidence="1">
    <location>
        <begin position="209"/>
        <end position="246"/>
    </location>
</feature>
<feature type="region of interest" description="Disordered" evidence="1">
    <location>
        <begin position="1"/>
        <end position="47"/>
    </location>
</feature>
<dbReference type="EMBL" id="CDHK01000001">
    <property type="protein sequence ID" value="CEJ54775.1"/>
    <property type="molecule type" value="Genomic_DNA"/>
</dbReference>
<sequence length="358" mass="38613">MYIHRPVRIGKSEQAGNGHPKSHHQIPIRPDLGTSELQSTSSYPRFDAGNNLKAVIRSYTRNPLVQTKLFTRPRHRPDNLSDSSGYHCIWKIHFKHSKTSAGVNMSVGTGINTDQAPSPTAALATGLQGDNAATSTEAKPTSMPEKEDAQPNAEGGSKSERGDSAATRSTSSLLASLWSPFSSLLQGSKPVPVSTASPEISNGSNLIETQTTITNNDNDTKNSASSSSSSSTSASTQVSSTNTNTKPDSKTPTPPKELESQSPEAYYTPNEVPLFKALQKKRLSGTRTKQLLRAASRAYNDPPPPPELGTCCGSSCDPCVNDLWKEERDVWRERWGDRRMEGDGDGDGGSGGRKELEW</sequence>
<dbReference type="Proteomes" id="UP000042958">
    <property type="component" value="Unassembled WGS sequence"/>
</dbReference>
<evidence type="ECO:0000259" key="2">
    <source>
        <dbReference type="Pfam" id="PF09791"/>
    </source>
</evidence>